<keyword evidence="1" id="KW-1133">Transmembrane helix</keyword>
<evidence type="ECO:0000256" key="1">
    <source>
        <dbReference type="SAM" id="Phobius"/>
    </source>
</evidence>
<dbReference type="RefSeq" id="WP_285983414.1">
    <property type="nucleotide sequence ID" value="NZ_JASVDS010000004.1"/>
</dbReference>
<reference evidence="3 4" key="1">
    <citation type="submission" date="2023-06" db="EMBL/GenBank/DDBJ databases">
        <title>Pelomonas sp. APW6 16S ribosomal RNA gene genome sequencing and assembly.</title>
        <authorList>
            <person name="Woo H."/>
        </authorList>
    </citation>
    <scope>NUCLEOTIDE SEQUENCE [LARGE SCALE GENOMIC DNA]</scope>
    <source>
        <strain evidence="3 4">APW6</strain>
    </source>
</reference>
<keyword evidence="1" id="KW-0812">Transmembrane</keyword>
<sequence length="145" mass="15293">MGFQASTWWWIATGILVATELYTGTFYLLMLAVGTACAALSAHAGLGSVGQMITSALVGGLAVTLWHRRQLAQRSHEPLAPAGHNPDVLLDIGQQVQVDAWQPGGQATVRYRGASWQARYAGSATPQAGPHTIRGVEGSTLLLDA</sequence>
<accession>A0ABT7LKJ7</accession>
<dbReference type="InterPro" id="IPR002810">
    <property type="entry name" value="NfeD-like_C"/>
</dbReference>
<comment type="caution">
    <text evidence="3">The sequence shown here is derived from an EMBL/GenBank/DDBJ whole genome shotgun (WGS) entry which is preliminary data.</text>
</comment>
<dbReference type="Proteomes" id="UP001238603">
    <property type="component" value="Unassembled WGS sequence"/>
</dbReference>
<evidence type="ECO:0000313" key="3">
    <source>
        <dbReference type="EMBL" id="MDL5033329.1"/>
    </source>
</evidence>
<feature type="transmembrane region" description="Helical" evidence="1">
    <location>
        <begin position="48"/>
        <end position="66"/>
    </location>
</feature>
<name>A0ABT7LKJ7_9BURK</name>
<protein>
    <submittedName>
        <fullName evidence="3">NfeD family protein</fullName>
    </submittedName>
</protein>
<keyword evidence="1" id="KW-0472">Membrane</keyword>
<dbReference type="EMBL" id="JASVDS010000004">
    <property type="protein sequence ID" value="MDL5033329.1"/>
    <property type="molecule type" value="Genomic_DNA"/>
</dbReference>
<feature type="domain" description="NfeD-like C-terminal" evidence="2">
    <location>
        <begin position="91"/>
        <end position="142"/>
    </location>
</feature>
<organism evidence="3 4">
    <name type="scientific">Roseateles subflavus</name>
    <dbReference type="NCBI Taxonomy" id="3053353"/>
    <lineage>
        <taxon>Bacteria</taxon>
        <taxon>Pseudomonadati</taxon>
        <taxon>Pseudomonadota</taxon>
        <taxon>Betaproteobacteria</taxon>
        <taxon>Burkholderiales</taxon>
        <taxon>Sphaerotilaceae</taxon>
        <taxon>Roseateles</taxon>
    </lineage>
</organism>
<evidence type="ECO:0000259" key="2">
    <source>
        <dbReference type="Pfam" id="PF01957"/>
    </source>
</evidence>
<gene>
    <name evidence="3" type="ORF">QRD43_15550</name>
</gene>
<evidence type="ECO:0000313" key="4">
    <source>
        <dbReference type="Proteomes" id="UP001238603"/>
    </source>
</evidence>
<proteinExistence type="predicted"/>
<keyword evidence="4" id="KW-1185">Reference proteome</keyword>
<dbReference type="Pfam" id="PF01957">
    <property type="entry name" value="NfeD"/>
    <property type="match status" value="1"/>
</dbReference>